<evidence type="ECO:0000313" key="4">
    <source>
        <dbReference type="EMBL" id="MFC3000289.1"/>
    </source>
</evidence>
<keyword evidence="2 4" id="KW-0808">Transferase</keyword>
<reference evidence="5" key="1">
    <citation type="journal article" date="2019" name="Int. J. Syst. Evol. Microbiol.">
        <title>The Global Catalogue of Microorganisms (GCM) 10K type strain sequencing project: providing services to taxonomists for standard genome sequencing and annotation.</title>
        <authorList>
            <consortium name="The Broad Institute Genomics Platform"/>
            <consortium name="The Broad Institute Genome Sequencing Center for Infectious Disease"/>
            <person name="Wu L."/>
            <person name="Ma J."/>
        </authorList>
    </citation>
    <scope>NUCLEOTIDE SEQUENCE [LARGE SCALE GENOMIC DNA]</scope>
    <source>
        <strain evidence="5">CGMCC 1.16855</strain>
    </source>
</reference>
<evidence type="ECO:0000256" key="3">
    <source>
        <dbReference type="ARBA" id="ARBA00022737"/>
    </source>
</evidence>
<protein>
    <submittedName>
        <fullName evidence="4">CatB-related O-acetyltransferase</fullName>
        <ecNumber evidence="4">2.3.1.-</ecNumber>
    </submittedName>
</protein>
<proteinExistence type="inferred from homology"/>
<dbReference type="RefSeq" id="WP_246602533.1">
    <property type="nucleotide sequence ID" value="NZ_JAFNJS010000002.1"/>
</dbReference>
<evidence type="ECO:0000256" key="1">
    <source>
        <dbReference type="ARBA" id="ARBA00007274"/>
    </source>
</evidence>
<keyword evidence="3" id="KW-0677">Repeat</keyword>
<dbReference type="InterPro" id="IPR011004">
    <property type="entry name" value="Trimer_LpxA-like_sf"/>
</dbReference>
<dbReference type="InterPro" id="IPR050179">
    <property type="entry name" value="Trans_hexapeptide_repeat"/>
</dbReference>
<sequence>MSQAPAPRRTGSFTCTWSAEIEDFFRRRRVFLAHPLKVDGVFQHGETVSLPYAWRTEAYSAMPRRGTASLGAFSYSHSPGLQAGRYCSLAARIAVSADEHPMQRVSTHVFSYRATFQAFGAAEFGKHYPLRPFEVMGPPPVIGHDVWIGQEALLKRGITIGHGAVVGARAIVTRDVPPYAIVAGSPARIKRYRFGEKVIERLLALAWWRYRYTDFADLDPEDIEGFVDQLSARIASGVVTELPENWIFPTVELEALLA</sequence>
<gene>
    <name evidence="4" type="ORF">ACFOD3_10320</name>
</gene>
<dbReference type="EMBL" id="JBHRSB010000002">
    <property type="protein sequence ID" value="MFC3000289.1"/>
    <property type="molecule type" value="Genomic_DNA"/>
</dbReference>
<dbReference type="PANTHER" id="PTHR43300">
    <property type="entry name" value="ACETYLTRANSFERASE"/>
    <property type="match status" value="1"/>
</dbReference>
<evidence type="ECO:0000313" key="5">
    <source>
        <dbReference type="Proteomes" id="UP001595420"/>
    </source>
</evidence>
<keyword evidence="4" id="KW-0012">Acyltransferase</keyword>
<organism evidence="4 5">
    <name type="scientific">Falsiroseomonas tokyonensis</name>
    <dbReference type="NCBI Taxonomy" id="430521"/>
    <lineage>
        <taxon>Bacteria</taxon>
        <taxon>Pseudomonadati</taxon>
        <taxon>Pseudomonadota</taxon>
        <taxon>Alphaproteobacteria</taxon>
        <taxon>Acetobacterales</taxon>
        <taxon>Roseomonadaceae</taxon>
        <taxon>Falsiroseomonas</taxon>
    </lineage>
</organism>
<dbReference type="GO" id="GO:0016746">
    <property type="term" value="F:acyltransferase activity"/>
    <property type="evidence" value="ECO:0007669"/>
    <property type="project" value="UniProtKB-KW"/>
</dbReference>
<dbReference type="CDD" id="cd03349">
    <property type="entry name" value="LbH_XAT"/>
    <property type="match status" value="1"/>
</dbReference>
<dbReference type="InterPro" id="IPR018357">
    <property type="entry name" value="Hexapep_transf_CS"/>
</dbReference>
<comment type="similarity">
    <text evidence="1">Belongs to the transferase hexapeptide repeat family.</text>
</comment>
<dbReference type="EC" id="2.3.1.-" evidence="4"/>
<accession>A0ABV7BT55</accession>
<dbReference type="SUPFAM" id="SSF51161">
    <property type="entry name" value="Trimeric LpxA-like enzymes"/>
    <property type="match status" value="1"/>
</dbReference>
<dbReference type="Proteomes" id="UP001595420">
    <property type="component" value="Unassembled WGS sequence"/>
</dbReference>
<dbReference type="PROSITE" id="PS00101">
    <property type="entry name" value="HEXAPEP_TRANSFERASES"/>
    <property type="match status" value="1"/>
</dbReference>
<keyword evidence="5" id="KW-1185">Reference proteome</keyword>
<evidence type="ECO:0000256" key="2">
    <source>
        <dbReference type="ARBA" id="ARBA00022679"/>
    </source>
</evidence>
<dbReference type="PANTHER" id="PTHR43300:SF11">
    <property type="entry name" value="ACETYLTRANSFERASE RV3034C-RELATED"/>
    <property type="match status" value="1"/>
</dbReference>
<dbReference type="Gene3D" id="2.160.10.10">
    <property type="entry name" value="Hexapeptide repeat proteins"/>
    <property type="match status" value="1"/>
</dbReference>
<name>A0ABV7BT55_9PROT</name>
<comment type="caution">
    <text evidence="4">The sequence shown here is derived from an EMBL/GenBank/DDBJ whole genome shotgun (WGS) entry which is preliminary data.</text>
</comment>